<evidence type="ECO:0000256" key="2">
    <source>
        <dbReference type="ARBA" id="ARBA00023315"/>
    </source>
</evidence>
<keyword evidence="2" id="KW-0012">Acyltransferase</keyword>
<dbReference type="AlphaFoldDB" id="M8D0N9"/>
<dbReference type="InterPro" id="IPR051504">
    <property type="entry name" value="Plant_metabolite_acyltrans"/>
</dbReference>
<dbReference type="Pfam" id="PF02458">
    <property type="entry name" value="Transferase"/>
    <property type="match status" value="1"/>
</dbReference>
<dbReference type="EnsemblPlants" id="EMT29726">
    <property type="protein sequence ID" value="EMT29726"/>
    <property type="gene ID" value="F775_12504"/>
</dbReference>
<proteinExistence type="predicted"/>
<keyword evidence="1" id="KW-0808">Transferase</keyword>
<protein>
    <submittedName>
        <fullName evidence="3">Anthocyanin 5-aromatic acyltransferase</fullName>
    </submittedName>
</protein>
<evidence type="ECO:0000256" key="1">
    <source>
        <dbReference type="ARBA" id="ARBA00022679"/>
    </source>
</evidence>
<dbReference type="GO" id="GO:0016747">
    <property type="term" value="F:acyltransferase activity, transferring groups other than amino-acyl groups"/>
    <property type="evidence" value="ECO:0007669"/>
    <property type="project" value="UniProtKB-ARBA"/>
</dbReference>
<accession>M8D0N9</accession>
<sequence length="644" mass="70336">MGADSNLHVLDAGVVRPSDILPAHSLPFTFFDVRWLRRPPVQRLFLYRLEHHHHHTVQQLILGLKASLSKALTLFYPLAGHVRLAPNTNRYELFYQPGDGVAFTVAEYDTDVDDLARSSDGEPVQVASLAPLVPTLPNGRAVLALQATGLLGGRGLALGVTMHHSAGDGASSTHFLHTWAAVCNGAVEMPPPPVIDRTLIADPRGLYDIYCKEMPTDDGEIELVTSSVSSVPDDQLVATFTLPQELLSGIKDTLARDAARHAAPPLRCSSMLAAYSFIWSCYCRAQQEQNQTKTTYFLFAVDHRARLKPPVPATYFGNCINPAVAAARHDELAAAGTGGLFTAFMAIASALEEEVGERSHERWDGCIERARGAMKAGAMFVVGSPRFRVYDINFGFGRPAKVVAVSAAKTGTMPMADAPNGVAGIETQCLKPKLCFICKSPSHQVDVCPVRKRPHQVAKYIGSVATGLGVYHLDVAGLGQNAIGTLKNVVVVYVEVGELSKEGLAKEFFDIYKTTRPWQIRQLDDWSFLVKFPPPISVVQGVVTASGNFVWEDGLDHSSVIPMEDQDKEVTRFLFTEMQASIEDLDADLVQVTIDQEDNGCNDLTTELDDFGADLPKDIMPEYEKPDDASMFKDFQKITQPGVN</sequence>
<dbReference type="InterPro" id="IPR023213">
    <property type="entry name" value="CAT-like_dom_sf"/>
</dbReference>
<name>M8D0N9_AEGTA</name>
<reference evidence="3" key="1">
    <citation type="submission" date="2015-06" db="UniProtKB">
        <authorList>
            <consortium name="EnsemblPlants"/>
        </authorList>
    </citation>
    <scope>IDENTIFICATION</scope>
</reference>
<organism evidence="3">
    <name type="scientific">Aegilops tauschii</name>
    <name type="common">Tausch's goatgrass</name>
    <name type="synonym">Aegilops squarrosa</name>
    <dbReference type="NCBI Taxonomy" id="37682"/>
    <lineage>
        <taxon>Eukaryota</taxon>
        <taxon>Viridiplantae</taxon>
        <taxon>Streptophyta</taxon>
        <taxon>Embryophyta</taxon>
        <taxon>Tracheophyta</taxon>
        <taxon>Spermatophyta</taxon>
        <taxon>Magnoliopsida</taxon>
        <taxon>Liliopsida</taxon>
        <taxon>Poales</taxon>
        <taxon>Poaceae</taxon>
        <taxon>BOP clade</taxon>
        <taxon>Pooideae</taxon>
        <taxon>Triticodae</taxon>
        <taxon>Triticeae</taxon>
        <taxon>Triticinae</taxon>
        <taxon>Aegilops</taxon>
    </lineage>
</organism>
<dbReference type="PANTHER" id="PTHR31625">
    <property type="match status" value="1"/>
</dbReference>
<dbReference type="Gene3D" id="3.30.559.10">
    <property type="entry name" value="Chloramphenicol acetyltransferase-like domain"/>
    <property type="match status" value="2"/>
</dbReference>
<evidence type="ECO:0000313" key="3">
    <source>
        <dbReference type="EnsemblPlants" id="EMT29726"/>
    </source>
</evidence>